<organism evidence="5 6">
    <name type="scientific">Clostridium baratii str. Sullivan</name>
    <dbReference type="NCBI Taxonomy" id="1415775"/>
    <lineage>
        <taxon>Bacteria</taxon>
        <taxon>Bacillati</taxon>
        <taxon>Bacillota</taxon>
        <taxon>Clostridia</taxon>
        <taxon>Eubacteriales</taxon>
        <taxon>Clostridiaceae</taxon>
        <taxon>Clostridium</taxon>
    </lineage>
</organism>
<dbReference type="InterPro" id="IPR002502">
    <property type="entry name" value="Amidase_domain"/>
</dbReference>
<dbReference type="RefSeq" id="WP_039311550.1">
    <property type="nucleotide sequence ID" value="NZ_CP006905.1"/>
</dbReference>
<evidence type="ECO:0000259" key="3">
    <source>
        <dbReference type="SMART" id="SM00644"/>
    </source>
</evidence>
<dbReference type="SMART" id="SM00701">
    <property type="entry name" value="PGRP"/>
    <property type="match status" value="1"/>
</dbReference>
<feature type="domain" description="N-acetylmuramoyl-L-alanine amidase" evidence="3">
    <location>
        <begin position="95"/>
        <end position="219"/>
    </location>
</feature>
<comment type="similarity">
    <text evidence="1">Belongs to the N-acetylmuramoyl-L-alanine amidase 2 family.</text>
</comment>
<evidence type="ECO:0000259" key="4">
    <source>
        <dbReference type="SMART" id="SM00701"/>
    </source>
</evidence>
<dbReference type="SMART" id="SM00644">
    <property type="entry name" value="Ami_2"/>
    <property type="match status" value="1"/>
</dbReference>
<dbReference type="Pfam" id="PF01510">
    <property type="entry name" value="Amidase_2"/>
    <property type="match status" value="1"/>
</dbReference>
<keyword evidence="6" id="KW-1185">Reference proteome</keyword>
<dbReference type="Gene3D" id="3.40.80.10">
    <property type="entry name" value="Peptidoglycan recognition protein-like"/>
    <property type="match status" value="1"/>
</dbReference>
<gene>
    <name evidence="5" type="ORF">U729_630</name>
</gene>
<accession>A0A0A7FYE4</accession>
<evidence type="ECO:0000313" key="6">
    <source>
        <dbReference type="Proteomes" id="UP000030635"/>
    </source>
</evidence>
<dbReference type="eggNOG" id="COG3409">
    <property type="taxonomic scope" value="Bacteria"/>
</dbReference>
<proteinExistence type="inferred from homology"/>
<protein>
    <submittedName>
        <fullName evidence="5">N-acetylmuramoyl-L-alanine amidase family protein</fullName>
    </submittedName>
</protein>
<dbReference type="GeneID" id="60854118"/>
<dbReference type="InterPro" id="IPR015510">
    <property type="entry name" value="PGRP"/>
</dbReference>
<dbReference type="HOGENOM" id="CLU_1097108_0_0_9"/>
<dbReference type="EMBL" id="CP006905">
    <property type="protein sequence ID" value="AIY84659.1"/>
    <property type="molecule type" value="Genomic_DNA"/>
</dbReference>
<evidence type="ECO:0000313" key="5">
    <source>
        <dbReference type="EMBL" id="AIY84659.1"/>
    </source>
</evidence>
<dbReference type="CDD" id="cd06583">
    <property type="entry name" value="PGRP"/>
    <property type="match status" value="1"/>
</dbReference>
<evidence type="ECO:0000256" key="2">
    <source>
        <dbReference type="SAM" id="Phobius"/>
    </source>
</evidence>
<dbReference type="STRING" id="1561.NPD11_2360"/>
<dbReference type="GO" id="GO:0009253">
    <property type="term" value="P:peptidoglycan catabolic process"/>
    <property type="evidence" value="ECO:0007669"/>
    <property type="project" value="InterPro"/>
</dbReference>
<feature type="transmembrane region" description="Helical" evidence="2">
    <location>
        <begin position="34"/>
        <end position="54"/>
    </location>
</feature>
<name>A0A0A7FYE4_9CLOT</name>
<dbReference type="PANTHER" id="PTHR11022:SF41">
    <property type="entry name" value="PEPTIDOGLYCAN-RECOGNITION PROTEIN LC-RELATED"/>
    <property type="match status" value="1"/>
</dbReference>
<keyword evidence="2" id="KW-1133">Transmembrane helix</keyword>
<reference evidence="5 6" key="1">
    <citation type="journal article" date="2015" name="Infect. Genet. Evol.">
        <title>Genomic sequences of six botulinum neurotoxin-producing strains representing three clostridial species illustrate the mobility and diversity of botulinum neurotoxin genes.</title>
        <authorList>
            <person name="Smith T.J."/>
            <person name="Hill K.K."/>
            <person name="Xie G."/>
            <person name="Foley B.T."/>
            <person name="Williamson C.H."/>
            <person name="Foster J.T."/>
            <person name="Johnson S.L."/>
            <person name="Chertkov O."/>
            <person name="Teshima H."/>
            <person name="Gibbons H.S."/>
            <person name="Johnsky L.A."/>
            <person name="Karavis M.A."/>
            <person name="Smith L.A."/>
        </authorList>
    </citation>
    <scope>NUCLEOTIDE SEQUENCE [LARGE SCALE GENOMIC DNA]</scope>
    <source>
        <strain evidence="5">Sullivan</strain>
    </source>
</reference>
<dbReference type="OrthoDB" id="9811296at2"/>
<feature type="domain" description="Peptidoglycan recognition protein family" evidence="4">
    <location>
        <begin position="101"/>
        <end position="213"/>
    </location>
</feature>
<sequence length="243" mass="28309">MTKKHYEKLKDIENFYKKKSDYQKLMRKRRRRTVMILLVFIIILVSGILVYRHYSSNKYSTFLYNNKGVKISNSKLLKNIDSINNSFKIEEINYKWGDNLEEYNSPKRLIIHHSASRNVSPETIHKWHLDKGYGGIGYNYYIKKDGTIYKGRDEKMKGAHTLYENGKSIGICLDGNFEEDSISKEQLESLINIGTSLVIKYNLEDVVGHRDCNETKCPGKNIDIHSIKNSIASKLEKMAEELQ</sequence>
<dbReference type="GO" id="GO:0008270">
    <property type="term" value="F:zinc ion binding"/>
    <property type="evidence" value="ECO:0007669"/>
    <property type="project" value="InterPro"/>
</dbReference>
<dbReference type="GO" id="GO:0008745">
    <property type="term" value="F:N-acetylmuramoyl-L-alanine amidase activity"/>
    <property type="evidence" value="ECO:0007669"/>
    <property type="project" value="InterPro"/>
</dbReference>
<keyword evidence="2" id="KW-0812">Transmembrane</keyword>
<dbReference type="Proteomes" id="UP000030635">
    <property type="component" value="Chromosome"/>
</dbReference>
<dbReference type="InterPro" id="IPR006619">
    <property type="entry name" value="PGRP_domain_met/bac"/>
</dbReference>
<dbReference type="KEGG" id="cbv:U729_630"/>
<keyword evidence="2" id="KW-0472">Membrane</keyword>
<dbReference type="AlphaFoldDB" id="A0A0A7FYE4"/>
<dbReference type="PANTHER" id="PTHR11022">
    <property type="entry name" value="PEPTIDOGLYCAN RECOGNITION PROTEIN"/>
    <property type="match status" value="1"/>
</dbReference>
<dbReference type="SUPFAM" id="SSF55846">
    <property type="entry name" value="N-acetylmuramoyl-L-alanine amidase-like"/>
    <property type="match status" value="1"/>
</dbReference>
<evidence type="ECO:0000256" key="1">
    <source>
        <dbReference type="ARBA" id="ARBA00007553"/>
    </source>
</evidence>
<dbReference type="InterPro" id="IPR036505">
    <property type="entry name" value="Amidase/PGRP_sf"/>
</dbReference>